<organism evidence="2 3">
    <name type="scientific">Absidia repens</name>
    <dbReference type="NCBI Taxonomy" id="90262"/>
    <lineage>
        <taxon>Eukaryota</taxon>
        <taxon>Fungi</taxon>
        <taxon>Fungi incertae sedis</taxon>
        <taxon>Mucoromycota</taxon>
        <taxon>Mucoromycotina</taxon>
        <taxon>Mucoromycetes</taxon>
        <taxon>Mucorales</taxon>
        <taxon>Cunninghamellaceae</taxon>
        <taxon>Absidia</taxon>
    </lineage>
</organism>
<accession>A0A1X2II91</accession>
<keyword evidence="3" id="KW-1185">Reference proteome</keyword>
<dbReference type="AlphaFoldDB" id="A0A1X2II91"/>
<feature type="compositionally biased region" description="Low complexity" evidence="1">
    <location>
        <begin position="111"/>
        <end position="122"/>
    </location>
</feature>
<dbReference type="OrthoDB" id="2270197at2759"/>
<protein>
    <submittedName>
        <fullName evidence="2">Uncharacterized protein</fullName>
    </submittedName>
</protein>
<evidence type="ECO:0000256" key="1">
    <source>
        <dbReference type="SAM" id="MobiDB-lite"/>
    </source>
</evidence>
<comment type="caution">
    <text evidence="2">The sequence shown here is derived from an EMBL/GenBank/DDBJ whole genome shotgun (WGS) entry which is preliminary data.</text>
</comment>
<name>A0A1X2II91_9FUNG</name>
<proteinExistence type="predicted"/>
<sequence length="248" mass="27754">MQPSLSELTSVLAGEIPKPKCKPLCENIFDVPRSNLLDVLEDLQNAFWSDEPPAISVSTPMGGSSSSSITIAANDTTTIEKQARTRQQEPIHGSGQSHKRLRLTAEPSHLQQQQQQTSSSTTGNDYDQQPTSPSPPSSPGRPMVSEPVYAKDVNKQLPALTTHNNNISIREDDMTPPMNLWTIKWQIFKQLKSINHDYKEKQVIDLWQSFQRQGTATEVQHIARYLLPVACSMRRWTVADALRQVLIA</sequence>
<dbReference type="EMBL" id="MCGE01000011">
    <property type="protein sequence ID" value="ORZ16306.1"/>
    <property type="molecule type" value="Genomic_DNA"/>
</dbReference>
<gene>
    <name evidence="2" type="ORF">BCR42DRAFT_414768</name>
</gene>
<feature type="non-terminal residue" evidence="2">
    <location>
        <position position="1"/>
    </location>
</feature>
<feature type="region of interest" description="Disordered" evidence="1">
    <location>
        <begin position="106"/>
        <end position="145"/>
    </location>
</feature>
<evidence type="ECO:0000313" key="3">
    <source>
        <dbReference type="Proteomes" id="UP000193560"/>
    </source>
</evidence>
<reference evidence="2 3" key="1">
    <citation type="submission" date="2016-07" db="EMBL/GenBank/DDBJ databases">
        <title>Pervasive Adenine N6-methylation of Active Genes in Fungi.</title>
        <authorList>
            <consortium name="DOE Joint Genome Institute"/>
            <person name="Mondo S.J."/>
            <person name="Dannebaum R.O."/>
            <person name="Kuo R.C."/>
            <person name="Labutti K."/>
            <person name="Haridas S."/>
            <person name="Kuo A."/>
            <person name="Salamov A."/>
            <person name="Ahrendt S.R."/>
            <person name="Lipzen A."/>
            <person name="Sullivan W."/>
            <person name="Andreopoulos W.B."/>
            <person name="Clum A."/>
            <person name="Lindquist E."/>
            <person name="Daum C."/>
            <person name="Ramamoorthy G.K."/>
            <person name="Gryganskyi A."/>
            <person name="Culley D."/>
            <person name="Magnuson J.K."/>
            <person name="James T.Y."/>
            <person name="O'Malley M.A."/>
            <person name="Stajich J.E."/>
            <person name="Spatafora J.W."/>
            <person name="Visel A."/>
            <person name="Grigoriev I.V."/>
        </authorList>
    </citation>
    <scope>NUCLEOTIDE SEQUENCE [LARGE SCALE GENOMIC DNA]</scope>
    <source>
        <strain evidence="2 3">NRRL 1336</strain>
    </source>
</reference>
<dbReference type="Proteomes" id="UP000193560">
    <property type="component" value="Unassembled WGS sequence"/>
</dbReference>
<evidence type="ECO:0000313" key="2">
    <source>
        <dbReference type="EMBL" id="ORZ16306.1"/>
    </source>
</evidence>